<dbReference type="EMBL" id="FLYH01000038">
    <property type="protein sequence ID" value="SCA83480.1"/>
    <property type="molecule type" value="Genomic_DNA"/>
</dbReference>
<dbReference type="VEuPathDB" id="PlasmoDB:PVW1_040005700"/>
<dbReference type="Pfam" id="PF05795">
    <property type="entry name" value="Plasmodium_Vir"/>
    <property type="match status" value="1"/>
</dbReference>
<protein>
    <submittedName>
        <fullName evidence="1">Vir protein, putative</fullName>
    </submittedName>
</protein>
<evidence type="ECO:0000313" key="2">
    <source>
        <dbReference type="Proteomes" id="UP000196402"/>
    </source>
</evidence>
<name>A0A1G4EGB2_PLAVI</name>
<dbReference type="AlphaFoldDB" id="A0A1G4EGB2"/>
<dbReference type="VEuPathDB" id="PlasmoDB:PVX_172270"/>
<accession>A0A1G4EGB2</accession>
<organism evidence="1 2">
    <name type="scientific">Plasmodium vivax</name>
    <name type="common">malaria parasite P. vivax</name>
    <dbReference type="NCBI Taxonomy" id="5855"/>
    <lineage>
        <taxon>Eukaryota</taxon>
        <taxon>Sar</taxon>
        <taxon>Alveolata</taxon>
        <taxon>Apicomplexa</taxon>
        <taxon>Aconoidasida</taxon>
        <taxon>Haemosporida</taxon>
        <taxon>Plasmodiidae</taxon>
        <taxon>Plasmodium</taxon>
        <taxon>Plasmodium (Plasmodium)</taxon>
    </lineage>
</organism>
<proteinExistence type="predicted"/>
<dbReference type="Proteomes" id="UP000196402">
    <property type="component" value="Unassembled WGS sequence"/>
</dbReference>
<dbReference type="VEuPathDB" id="PlasmoDB:PVP01_0006890"/>
<evidence type="ECO:0000313" key="1">
    <source>
        <dbReference type="EMBL" id="SCA83480.1"/>
    </source>
</evidence>
<reference evidence="1 2" key="1">
    <citation type="submission" date="2016-07" db="EMBL/GenBank/DDBJ databases">
        <authorList>
            <consortium name="Pathogen Informatics"/>
        </authorList>
    </citation>
    <scope>NUCLEOTIDE SEQUENCE [LARGE SCALE GENOMIC DNA]</scope>
</reference>
<sequence>MKADPKVDYEELILKNLSKYKLYEKFNNHEVDSKYEYYCNQNVRGFSNYHGMYELCVRFAKNLHELDKIMESEKDSKERCRYLNFWTNDQIRKKFDSYHDVKPREINSIVRGFFSVSHFVNEASSQYICRYGYNSDFNMDLWKKWKDLYDYIRNKDDISSIFVSNKDLCNISQEYYAHIKSIYQEYRNKCCGDYYKNCPYHLDFNKWCEMDNILNELEFIQPAEICKSPAADAQVIAAQPRVEESGEPGLGSMEELEPEQGVERGGAVRGLAGDLEAGQAVGLSDNGLGFVISIDLPSPEDNEKDSKGNETNPVGTIVGTSLGFVLLLITIYRFTPLGSWINTRIFRKDRLMENMIRNERELLLNNSENGEMNFDNTRYHIMYNSTNIE</sequence>
<dbReference type="InterPro" id="IPR008780">
    <property type="entry name" value="Plasmodium_Vir"/>
</dbReference>
<dbReference type="VEuPathDB" id="PlasmoDB:PVPAM_000015800"/>
<gene>
    <name evidence="1" type="ORF">PVT01_000025000</name>
</gene>